<organism evidence="10 11">
    <name type="scientific">Methanocorpusculum labreanum (strain ATCC 43576 / DSM 4855 / Z)</name>
    <dbReference type="NCBI Taxonomy" id="410358"/>
    <lineage>
        <taxon>Archaea</taxon>
        <taxon>Methanobacteriati</taxon>
        <taxon>Methanobacteriota</taxon>
        <taxon>Stenosarchaea group</taxon>
        <taxon>Methanomicrobia</taxon>
        <taxon>Methanomicrobiales</taxon>
        <taxon>Methanocorpusculaceae</taxon>
        <taxon>Methanocorpusculum</taxon>
    </lineage>
</organism>
<dbReference type="PROSITE" id="PS00595">
    <property type="entry name" value="AA_TRANSFER_CLASS_5"/>
    <property type="match status" value="1"/>
</dbReference>
<dbReference type="PANTHER" id="PTHR43586">
    <property type="entry name" value="CYSTEINE DESULFURASE"/>
    <property type="match status" value="1"/>
</dbReference>
<feature type="domain" description="Phosphoadenosine phosphosulphate reductase" evidence="9">
    <location>
        <begin position="220"/>
        <end position="383"/>
    </location>
</feature>
<dbReference type="KEGG" id="mla:Mlab_1122"/>
<dbReference type="InterPro" id="IPR015424">
    <property type="entry name" value="PyrdxlP-dep_Trfase"/>
</dbReference>
<keyword evidence="10" id="KW-0032">Aminotransferase</keyword>
<comment type="catalytic activity">
    <reaction evidence="6">
        <text>(sulfur carrier)-H + L-cysteine = (sulfur carrier)-SH + L-alanine</text>
        <dbReference type="Rhea" id="RHEA:43892"/>
        <dbReference type="Rhea" id="RHEA-COMP:14737"/>
        <dbReference type="Rhea" id="RHEA-COMP:14739"/>
        <dbReference type="ChEBI" id="CHEBI:29917"/>
        <dbReference type="ChEBI" id="CHEBI:35235"/>
        <dbReference type="ChEBI" id="CHEBI:57972"/>
        <dbReference type="ChEBI" id="CHEBI:64428"/>
        <dbReference type="EC" id="2.8.1.7"/>
    </reaction>
</comment>
<evidence type="ECO:0000256" key="2">
    <source>
        <dbReference type="ARBA" id="ARBA00010447"/>
    </source>
</evidence>
<comment type="similarity">
    <text evidence="2">Belongs to the class-V pyridoxal-phosphate-dependent aminotransferase family. Csd subfamily.</text>
</comment>
<dbReference type="GO" id="GO:0008483">
    <property type="term" value="F:transaminase activity"/>
    <property type="evidence" value="ECO:0007669"/>
    <property type="project" value="UniProtKB-KW"/>
</dbReference>
<protein>
    <recommendedName>
        <fullName evidence="3">cysteine desulfurase</fullName>
        <ecNumber evidence="3">2.8.1.7</ecNumber>
    </recommendedName>
</protein>
<feature type="domain" description="Aminotransferase class V" evidence="8">
    <location>
        <begin position="504"/>
        <end position="869"/>
    </location>
</feature>
<dbReference type="PANTHER" id="PTHR43586:SF8">
    <property type="entry name" value="CYSTEINE DESULFURASE 1, CHLOROPLASTIC"/>
    <property type="match status" value="1"/>
</dbReference>
<dbReference type="GO" id="GO:0030170">
    <property type="term" value="F:pyridoxal phosphate binding"/>
    <property type="evidence" value="ECO:0007669"/>
    <property type="project" value="InterPro"/>
</dbReference>
<evidence type="ECO:0000256" key="4">
    <source>
        <dbReference type="ARBA" id="ARBA00022679"/>
    </source>
</evidence>
<dbReference type="Gene3D" id="3.40.640.10">
    <property type="entry name" value="Type I PLP-dependent aspartate aminotransferase-like (Major domain)"/>
    <property type="match status" value="1"/>
</dbReference>
<dbReference type="GO" id="GO:0031071">
    <property type="term" value="F:cysteine desulfurase activity"/>
    <property type="evidence" value="ECO:0007669"/>
    <property type="project" value="UniProtKB-EC"/>
</dbReference>
<dbReference type="AlphaFoldDB" id="A2SSI5"/>
<dbReference type="InterPro" id="IPR014729">
    <property type="entry name" value="Rossmann-like_a/b/a_fold"/>
</dbReference>
<gene>
    <name evidence="10" type="ordered locus">Mlab_1122</name>
</gene>
<sequence>MTKFLYWCPACNIPLLAKTCACGNESIKISLQQPYDVRPALKADHDLISSLIKQRFGDAVTLPKILVLNKAGGLDRNDLIIANGVRFAWLWFDPVARKFNLDLEAEALPYLIGKAEKGIIDLEKDAPGLPEGRLGGKKVKVTTTGISDGVVILRYKNKYGTGILKDGSVRIKELISVSPIKSKANPSWEDAVEKNAFHIKNMERNAVREIRQNAPLKPRVNCSFSGGKDSTAVWNIAKKAGVTEAFFIDTGLEFPETIDFVKSQDVELIQKAGDFWQAVEKAGPPGKDHRWCCKLLKLNPLKVHLNDTGECLTIQGNRWYESWSRASLEALSQNPTNPLQLNLSPIRSWRALDVFFYLWLRELPYNPLYERGYERIGCYLCPAMLESELETLRVTHPEMADRWHEFLTRWAEERGLPPEFVTWGLWRWKELPPKMQELVKEAGLDLTEKKIRRSTPASVAHLMPAGKTTDIVEDRVTQEPEPEKTPEPDWDALRGEFPMMGDLMYFDNGATTWSPECVLAATDEFEREYRANVGRGVHRLTRIATQKYWHAHEKVAEFINGSAGTTVFVKNTTEAVNTIARGLSFKEVDVIVTTILEHHSNLLPWRALEAKGVTLRIIGLNDDLTLNMDEFEAAMDPSVRLVAVTHASNVTGTITPIAEISRLCKKYGSLLAVDAAQSVPRMPVDVEKLGVDFLSFSGHKMFGPMGTGVLWMREPILEPLLLGGGMVESVTEDGYVPAEGYHKYEAGTPNVSGGIGLGAAVEFLSGIVMDHIEAHERKLTDMLIDGLAAIPGVTLYCCRDKTQRIGVVSFTVEGFAPHEIAEWLDDEHGIEIRSGLHCAEPLMQYLSAEKGTARACISFYNTESEVNTFIAVIRELTGN</sequence>
<dbReference type="InterPro" id="IPR015421">
    <property type="entry name" value="PyrdxlP-dep_Trfase_major"/>
</dbReference>
<dbReference type="SUPFAM" id="SSF53383">
    <property type="entry name" value="PLP-dependent transferases"/>
    <property type="match status" value="1"/>
</dbReference>
<comment type="cofactor">
    <cofactor evidence="1 7">
        <name>pyridoxal 5'-phosphate</name>
        <dbReference type="ChEBI" id="CHEBI:597326"/>
    </cofactor>
</comment>
<dbReference type="InterPro" id="IPR020578">
    <property type="entry name" value="Aminotrans_V_PyrdxlP_BS"/>
</dbReference>
<dbReference type="InterPro" id="IPR000192">
    <property type="entry name" value="Aminotrans_V_dom"/>
</dbReference>
<evidence type="ECO:0000256" key="5">
    <source>
        <dbReference type="ARBA" id="ARBA00022898"/>
    </source>
</evidence>
<dbReference type="STRING" id="410358.Mlab_1122"/>
<keyword evidence="5" id="KW-0663">Pyridoxal phosphate</keyword>
<dbReference type="EMBL" id="CP000559">
    <property type="protein sequence ID" value="ABN07291.1"/>
    <property type="molecule type" value="Genomic_DNA"/>
</dbReference>
<keyword evidence="4 10" id="KW-0808">Transferase</keyword>
<dbReference type="CDD" id="cd06453">
    <property type="entry name" value="SufS_like"/>
    <property type="match status" value="1"/>
</dbReference>
<dbReference type="Gene3D" id="3.40.50.620">
    <property type="entry name" value="HUPs"/>
    <property type="match status" value="1"/>
</dbReference>
<dbReference type="Pfam" id="PF00266">
    <property type="entry name" value="Aminotran_5"/>
    <property type="match status" value="1"/>
</dbReference>
<dbReference type="Gene3D" id="3.90.1150.10">
    <property type="entry name" value="Aspartate Aminotransferase, domain 1"/>
    <property type="match status" value="1"/>
</dbReference>
<keyword evidence="11" id="KW-1185">Reference proteome</keyword>
<evidence type="ECO:0000313" key="11">
    <source>
        <dbReference type="Proteomes" id="UP000000365"/>
    </source>
</evidence>
<proteinExistence type="inferred from homology"/>
<dbReference type="SUPFAM" id="SSF52402">
    <property type="entry name" value="Adenine nucleotide alpha hydrolases-like"/>
    <property type="match status" value="1"/>
</dbReference>
<evidence type="ECO:0000256" key="1">
    <source>
        <dbReference type="ARBA" id="ARBA00001933"/>
    </source>
</evidence>
<dbReference type="InterPro" id="IPR002500">
    <property type="entry name" value="PAPS_reduct_dom"/>
</dbReference>
<accession>A2SSI5</accession>
<evidence type="ECO:0000259" key="8">
    <source>
        <dbReference type="Pfam" id="PF00266"/>
    </source>
</evidence>
<dbReference type="eggNOG" id="arCOG00065">
    <property type="taxonomic scope" value="Archaea"/>
</dbReference>
<evidence type="ECO:0000259" key="9">
    <source>
        <dbReference type="Pfam" id="PF01507"/>
    </source>
</evidence>
<dbReference type="InterPro" id="IPR015422">
    <property type="entry name" value="PyrdxlP-dep_Trfase_small"/>
</dbReference>
<dbReference type="GO" id="GO:0006534">
    <property type="term" value="P:cysteine metabolic process"/>
    <property type="evidence" value="ECO:0007669"/>
    <property type="project" value="InterPro"/>
</dbReference>
<reference evidence="10 11" key="1">
    <citation type="journal article" date="2009" name="Stand. Genomic Sci.">
        <title>Complete genome sequence of Methanocorpusculum labreanum type strain Z.</title>
        <authorList>
            <person name="Anderson I.J."/>
            <person name="Sieprawska-Lupa M."/>
            <person name="Goltsman E."/>
            <person name="Lapidus A."/>
            <person name="Copeland A."/>
            <person name="Glavina Del Rio T."/>
            <person name="Tice H."/>
            <person name="Dalin E."/>
            <person name="Barry K."/>
            <person name="Pitluck S."/>
            <person name="Hauser L."/>
            <person name="Land M."/>
            <person name="Lucas S."/>
            <person name="Richardson P."/>
            <person name="Whitman W.B."/>
            <person name="Kyrpides N.C."/>
        </authorList>
    </citation>
    <scope>NUCLEOTIDE SEQUENCE [LARGE SCALE GENOMIC DNA]</scope>
    <source>
        <strain evidence="11">ATCC 43576 / DSM 4855 / Z</strain>
    </source>
</reference>
<dbReference type="HOGENOM" id="CLU_326967_0_0_2"/>
<dbReference type="InterPro" id="IPR010970">
    <property type="entry name" value="Cys_dSase_SufS"/>
</dbReference>
<name>A2SSI5_METLZ</name>
<evidence type="ECO:0000256" key="3">
    <source>
        <dbReference type="ARBA" id="ARBA00012239"/>
    </source>
</evidence>
<evidence type="ECO:0000313" key="10">
    <source>
        <dbReference type="EMBL" id="ABN07291.1"/>
    </source>
</evidence>
<dbReference type="Pfam" id="PF01507">
    <property type="entry name" value="PAPS_reduct"/>
    <property type="match status" value="1"/>
</dbReference>
<dbReference type="Proteomes" id="UP000000365">
    <property type="component" value="Chromosome"/>
</dbReference>
<evidence type="ECO:0000256" key="6">
    <source>
        <dbReference type="ARBA" id="ARBA00050776"/>
    </source>
</evidence>
<dbReference type="EC" id="2.8.1.7" evidence="3"/>
<evidence type="ECO:0000256" key="7">
    <source>
        <dbReference type="RuleBase" id="RU004504"/>
    </source>
</evidence>